<evidence type="ECO:0000256" key="1">
    <source>
        <dbReference type="ARBA" id="ARBA00004167"/>
    </source>
</evidence>
<sequence length="876" mass="103120">MKKYLLLILIIIINIKIIKSFEEISIEVSIKEEEENGTIIIDLRSYIKSELLLNNSNDYIIKFVRPCFNFYIDKENLFQIRSYKIDREKICPYEKKCYLNCDLFIEKEEIKLIKLKINIEDINDHKPKFKKKFYSYEFDENLSIGYRLQLEQAEDKDISEKNSIKNYYLNLFNLTYFPFKLDYNEKNHLLELILIKNLEKNKNDKFLFELIVNDGENEEDKCLIEINILENQQYNNLPPKFDLNLYQFYIFNLNEKFIGKVHAINLHNNNNNNNNKQIYYRIIPSIDNSNLFQINETSGEIFLNEIEKINLFDKFYEIFIEAFYLNYLSSLTKVQIYFNLTSQFKNNDNDNQEYFIQILIPKLFQKIDNQIFIKENISIPITILQLFISSSSSSSSSLSSSLSSYSLDMITSIDKNFFYLKKLDQQLFELILLKTFDYEIIQNIYLDFILNKQNLTKKSIEIIIENINDCQPFFNQTNFFFHIQENNQIPFLIYTFQAYDQDNLNQIIYQIQTSDENIFSINSTSGDLWILKSFDREIKSNYSLLICAFDGIYQTCSSIFLNILDENDNICKFNSSSITLTINENLPSNTNLIQIQGFDPDYKQNGTLEYKLLPKTSYLNINLTTGIIQTTKNSFDYELIQTYSSLIIACDNINSLPSLCCYLKLNINIIDINDNLPYLIYPSSINDIFIINYTNKTMPRLKAFDNDIDSKNNFISYSIIGGSLNSSINIDYLSGQLYLLSTSILPLYGTLIISLSYQTNIQLTLLIHDNQTDPQKFLISIQQYSFSSQLFYFISFILIIIISFFLIIIFLSFYFFKQKHNYQQKQKHDDDPLMNTPSTTTLSARSILATTTTINKKIYDTYYSFGDSVTHDIIHV</sequence>
<dbReference type="EMBL" id="CAJNOH010005094">
    <property type="protein sequence ID" value="CAF1389136.1"/>
    <property type="molecule type" value="Genomic_DNA"/>
</dbReference>
<keyword evidence="7" id="KW-0325">Glycoprotein</keyword>
<reference evidence="12" key="1">
    <citation type="submission" date="2021-02" db="EMBL/GenBank/DDBJ databases">
        <authorList>
            <person name="Nowell W R."/>
        </authorList>
    </citation>
    <scope>NUCLEOTIDE SEQUENCE</scope>
</reference>
<keyword evidence="2 9" id="KW-0812">Transmembrane</keyword>
<evidence type="ECO:0000256" key="7">
    <source>
        <dbReference type="ARBA" id="ARBA00023180"/>
    </source>
</evidence>
<dbReference type="PROSITE" id="PS50268">
    <property type="entry name" value="CADHERIN_2"/>
    <property type="match status" value="4"/>
</dbReference>
<feature type="transmembrane region" description="Helical" evidence="9">
    <location>
        <begin position="790"/>
        <end position="816"/>
    </location>
</feature>
<name>A0A815K074_9BILA</name>
<evidence type="ECO:0000256" key="5">
    <source>
        <dbReference type="ARBA" id="ARBA00022989"/>
    </source>
</evidence>
<proteinExistence type="predicted"/>
<dbReference type="PRINTS" id="PR00205">
    <property type="entry name" value="CADHERIN"/>
</dbReference>
<keyword evidence="3" id="KW-0677">Repeat</keyword>
<dbReference type="InterPro" id="IPR002126">
    <property type="entry name" value="Cadherin-like_dom"/>
</dbReference>
<dbReference type="PANTHER" id="PTHR24028:SF146">
    <property type="entry name" value="CADHERIN 96CB, ISOFORM D-RELATED"/>
    <property type="match status" value="1"/>
</dbReference>
<comment type="caution">
    <text evidence="12">The sequence shown here is derived from an EMBL/GenBank/DDBJ whole genome shotgun (WGS) entry which is preliminary data.</text>
</comment>
<keyword evidence="6 9" id="KW-0472">Membrane</keyword>
<protein>
    <recommendedName>
        <fullName evidence="11">Cadherin domain-containing protein</fullName>
    </recommendedName>
</protein>
<feature type="signal peptide" evidence="10">
    <location>
        <begin position="1"/>
        <end position="20"/>
    </location>
</feature>
<organism evidence="12 13">
    <name type="scientific">Rotaria sordida</name>
    <dbReference type="NCBI Taxonomy" id="392033"/>
    <lineage>
        <taxon>Eukaryota</taxon>
        <taxon>Metazoa</taxon>
        <taxon>Spiralia</taxon>
        <taxon>Gnathifera</taxon>
        <taxon>Rotifera</taxon>
        <taxon>Eurotatoria</taxon>
        <taxon>Bdelloidea</taxon>
        <taxon>Philodinida</taxon>
        <taxon>Philodinidae</taxon>
        <taxon>Rotaria</taxon>
    </lineage>
</organism>
<dbReference type="AlphaFoldDB" id="A0A815K074"/>
<feature type="domain" description="Cadherin" evidence="11">
    <location>
        <begin position="574"/>
        <end position="679"/>
    </location>
</feature>
<keyword evidence="5 9" id="KW-1133">Transmembrane helix</keyword>
<evidence type="ECO:0000313" key="13">
    <source>
        <dbReference type="Proteomes" id="UP000663854"/>
    </source>
</evidence>
<dbReference type="InterPro" id="IPR020894">
    <property type="entry name" value="Cadherin_CS"/>
</dbReference>
<evidence type="ECO:0000256" key="4">
    <source>
        <dbReference type="ARBA" id="ARBA00022837"/>
    </source>
</evidence>
<dbReference type="PROSITE" id="PS00232">
    <property type="entry name" value="CADHERIN_1"/>
    <property type="match status" value="2"/>
</dbReference>
<evidence type="ECO:0000256" key="9">
    <source>
        <dbReference type="SAM" id="Phobius"/>
    </source>
</evidence>
<evidence type="ECO:0000256" key="10">
    <source>
        <dbReference type="SAM" id="SignalP"/>
    </source>
</evidence>
<dbReference type="SUPFAM" id="SSF49313">
    <property type="entry name" value="Cadherin-like"/>
    <property type="match status" value="5"/>
</dbReference>
<dbReference type="GO" id="GO:0005886">
    <property type="term" value="C:plasma membrane"/>
    <property type="evidence" value="ECO:0007669"/>
    <property type="project" value="InterPro"/>
</dbReference>
<evidence type="ECO:0000256" key="3">
    <source>
        <dbReference type="ARBA" id="ARBA00022737"/>
    </source>
</evidence>
<evidence type="ECO:0000256" key="2">
    <source>
        <dbReference type="ARBA" id="ARBA00022692"/>
    </source>
</evidence>
<dbReference type="InterPro" id="IPR015919">
    <property type="entry name" value="Cadherin-like_sf"/>
</dbReference>
<feature type="domain" description="Cadherin" evidence="11">
    <location>
        <begin position="22"/>
        <end position="129"/>
    </location>
</feature>
<feature type="domain" description="Cadherin" evidence="11">
    <location>
        <begin position="475"/>
        <end position="573"/>
    </location>
</feature>
<dbReference type="SMART" id="SM00112">
    <property type="entry name" value="CA"/>
    <property type="match status" value="2"/>
</dbReference>
<keyword evidence="10" id="KW-0732">Signal</keyword>
<dbReference type="GO" id="GO:0005509">
    <property type="term" value="F:calcium ion binding"/>
    <property type="evidence" value="ECO:0007669"/>
    <property type="project" value="UniProtKB-UniRule"/>
</dbReference>
<feature type="domain" description="Cadherin" evidence="11">
    <location>
        <begin position="130"/>
        <end position="241"/>
    </location>
</feature>
<evidence type="ECO:0000256" key="8">
    <source>
        <dbReference type="PROSITE-ProRule" id="PRU00043"/>
    </source>
</evidence>
<dbReference type="Pfam" id="PF00028">
    <property type="entry name" value="Cadherin"/>
    <property type="match status" value="2"/>
</dbReference>
<dbReference type="InterPro" id="IPR050174">
    <property type="entry name" value="Protocadherin/Cadherin-CA"/>
</dbReference>
<evidence type="ECO:0000256" key="6">
    <source>
        <dbReference type="ARBA" id="ARBA00023136"/>
    </source>
</evidence>
<feature type="chain" id="PRO_5033019364" description="Cadherin domain-containing protein" evidence="10">
    <location>
        <begin position="21"/>
        <end position="876"/>
    </location>
</feature>
<comment type="subcellular location">
    <subcellularLocation>
        <location evidence="1">Membrane</location>
        <topology evidence="1">Single-pass membrane protein</topology>
    </subcellularLocation>
</comment>
<gene>
    <name evidence="12" type="ORF">PYM288_LOCUS34248</name>
</gene>
<dbReference type="Proteomes" id="UP000663854">
    <property type="component" value="Unassembled WGS sequence"/>
</dbReference>
<dbReference type="PANTHER" id="PTHR24028">
    <property type="entry name" value="CADHERIN-87A"/>
    <property type="match status" value="1"/>
</dbReference>
<dbReference type="GO" id="GO:0007156">
    <property type="term" value="P:homophilic cell adhesion via plasma membrane adhesion molecules"/>
    <property type="evidence" value="ECO:0007669"/>
    <property type="project" value="InterPro"/>
</dbReference>
<evidence type="ECO:0000313" key="12">
    <source>
        <dbReference type="EMBL" id="CAF1389136.1"/>
    </source>
</evidence>
<accession>A0A815K074</accession>
<evidence type="ECO:0000259" key="11">
    <source>
        <dbReference type="PROSITE" id="PS50268"/>
    </source>
</evidence>
<dbReference type="CDD" id="cd11304">
    <property type="entry name" value="Cadherin_repeat"/>
    <property type="match status" value="3"/>
</dbReference>
<keyword evidence="4 8" id="KW-0106">Calcium</keyword>
<dbReference type="Gene3D" id="2.60.40.60">
    <property type="entry name" value="Cadherins"/>
    <property type="match status" value="6"/>
</dbReference>